<protein>
    <submittedName>
        <fullName evidence="2">Uncharacterized protein</fullName>
    </submittedName>
</protein>
<evidence type="ECO:0000313" key="2">
    <source>
        <dbReference type="EMBL" id="KAK9905718.1"/>
    </source>
</evidence>
<reference evidence="2 3" key="1">
    <citation type="journal article" date="2024" name="Nat. Commun.">
        <title>Phylogenomics reveals the evolutionary origins of lichenization in chlorophyte algae.</title>
        <authorList>
            <person name="Puginier C."/>
            <person name="Libourel C."/>
            <person name="Otte J."/>
            <person name="Skaloud P."/>
            <person name="Haon M."/>
            <person name="Grisel S."/>
            <person name="Petersen M."/>
            <person name="Berrin J.G."/>
            <person name="Delaux P.M."/>
            <person name="Dal Grande F."/>
            <person name="Keller J."/>
        </authorList>
    </citation>
    <scope>NUCLEOTIDE SEQUENCE [LARGE SCALE GENOMIC DNA]</scope>
    <source>
        <strain evidence="2 3">SAG 216-7</strain>
    </source>
</reference>
<feature type="compositionally biased region" description="Basic and acidic residues" evidence="1">
    <location>
        <begin position="286"/>
        <end position="295"/>
    </location>
</feature>
<feature type="region of interest" description="Disordered" evidence="1">
    <location>
        <begin position="154"/>
        <end position="306"/>
    </location>
</feature>
<proteinExistence type="predicted"/>
<dbReference type="Proteomes" id="UP001491310">
    <property type="component" value="Unassembled WGS sequence"/>
</dbReference>
<accession>A0ABR2YHS4</accession>
<organism evidence="2 3">
    <name type="scientific">Coccomyxa subellipsoidea</name>
    <dbReference type="NCBI Taxonomy" id="248742"/>
    <lineage>
        <taxon>Eukaryota</taxon>
        <taxon>Viridiplantae</taxon>
        <taxon>Chlorophyta</taxon>
        <taxon>core chlorophytes</taxon>
        <taxon>Trebouxiophyceae</taxon>
        <taxon>Trebouxiophyceae incertae sedis</taxon>
        <taxon>Coccomyxaceae</taxon>
        <taxon>Coccomyxa</taxon>
    </lineage>
</organism>
<feature type="region of interest" description="Disordered" evidence="1">
    <location>
        <begin position="67"/>
        <end position="88"/>
    </location>
</feature>
<feature type="compositionally biased region" description="Polar residues" evidence="1">
    <location>
        <begin position="171"/>
        <end position="185"/>
    </location>
</feature>
<feature type="compositionally biased region" description="Basic and acidic residues" evidence="1">
    <location>
        <begin position="157"/>
        <end position="166"/>
    </location>
</feature>
<comment type="caution">
    <text evidence="2">The sequence shown here is derived from an EMBL/GenBank/DDBJ whole genome shotgun (WGS) entry which is preliminary data.</text>
</comment>
<sequence>MPDFHAVQCFQCSVFQVYAISGKASDVRGVVTKLNEKRQLADEARDQALIIGLDLEYDDLPYHEERHDPAGPAEPVVDPAGTAERHPPSDAACYVTELPACGRGNGRSGKRVASAACSSGGQDFDNAEQETLTKKQRPAVAPCAKAVPALKSCTRNSQHDWPDRPPHSQLHAGSSSREQASASGRSHSRPQFAGRALLPLQQPDRRDPTQSGLSTAEPSRQHTSAKATGSLYSWQQDKAAQAGTSVGQPSAVEATSEGLHREPGRAGSRWEAFDEDDAAPEAAFDQAKREQKHMLTGDPAAAKGSAGIWKQQQSLRNFEQQQQFTTSYD</sequence>
<dbReference type="EMBL" id="JALJOT010000011">
    <property type="protein sequence ID" value="KAK9905718.1"/>
    <property type="molecule type" value="Genomic_DNA"/>
</dbReference>
<feature type="region of interest" description="Disordered" evidence="1">
    <location>
        <begin position="104"/>
        <end position="141"/>
    </location>
</feature>
<gene>
    <name evidence="2" type="ORF">WJX75_005095</name>
</gene>
<feature type="compositionally biased region" description="Polar residues" evidence="1">
    <location>
        <begin position="209"/>
        <end position="248"/>
    </location>
</feature>
<name>A0ABR2YHS4_9CHLO</name>
<keyword evidence="3" id="KW-1185">Reference proteome</keyword>
<evidence type="ECO:0000313" key="3">
    <source>
        <dbReference type="Proteomes" id="UP001491310"/>
    </source>
</evidence>
<evidence type="ECO:0000256" key="1">
    <source>
        <dbReference type="SAM" id="MobiDB-lite"/>
    </source>
</evidence>